<dbReference type="PANTHER" id="PTHR21193">
    <property type="entry name" value="OXIDOREDUCTASE-LIKE DOMAIN-CONTAINING PROTEIN 1"/>
    <property type="match status" value="1"/>
</dbReference>
<comment type="caution">
    <text evidence="3">The sequence shown here is derived from an EMBL/GenBank/DDBJ whole genome shotgun (WGS) entry which is preliminary data.</text>
</comment>
<dbReference type="Pfam" id="PF09791">
    <property type="entry name" value="Oxidored-like"/>
    <property type="match status" value="1"/>
</dbReference>
<feature type="domain" description="Oxidoreductase-like" evidence="2">
    <location>
        <begin position="46"/>
        <end position="86"/>
    </location>
</feature>
<organism evidence="3 4">
    <name type="scientific">Coemansia brasiliensis</name>
    <dbReference type="NCBI Taxonomy" id="2650707"/>
    <lineage>
        <taxon>Eukaryota</taxon>
        <taxon>Fungi</taxon>
        <taxon>Fungi incertae sedis</taxon>
        <taxon>Zoopagomycota</taxon>
        <taxon>Kickxellomycotina</taxon>
        <taxon>Kickxellomycetes</taxon>
        <taxon>Kickxellales</taxon>
        <taxon>Kickxellaceae</taxon>
        <taxon>Coemansia</taxon>
    </lineage>
</organism>
<dbReference type="OrthoDB" id="10064411at2759"/>
<protein>
    <recommendedName>
        <fullName evidence="2">Oxidoreductase-like domain-containing protein</fullName>
    </recommendedName>
</protein>
<feature type="region of interest" description="Disordered" evidence="1">
    <location>
        <begin position="26"/>
        <end position="56"/>
    </location>
</feature>
<evidence type="ECO:0000256" key="1">
    <source>
        <dbReference type="SAM" id="MobiDB-lite"/>
    </source>
</evidence>
<dbReference type="Proteomes" id="UP001139887">
    <property type="component" value="Unassembled WGS sequence"/>
</dbReference>
<evidence type="ECO:0000313" key="3">
    <source>
        <dbReference type="EMBL" id="KAJ2847306.1"/>
    </source>
</evidence>
<accession>A0A9W8LYH4</accession>
<evidence type="ECO:0000259" key="2">
    <source>
        <dbReference type="Pfam" id="PF09791"/>
    </source>
</evidence>
<dbReference type="InterPro" id="IPR039251">
    <property type="entry name" value="OXLD1"/>
</dbReference>
<dbReference type="GO" id="GO:0005739">
    <property type="term" value="C:mitochondrion"/>
    <property type="evidence" value="ECO:0007669"/>
    <property type="project" value="TreeGrafter"/>
</dbReference>
<dbReference type="EMBL" id="JANBUW010000340">
    <property type="protein sequence ID" value="KAJ2847306.1"/>
    <property type="molecule type" value="Genomic_DNA"/>
</dbReference>
<keyword evidence="4" id="KW-1185">Reference proteome</keyword>
<dbReference type="PANTHER" id="PTHR21193:SF3">
    <property type="entry name" value="OXIDOREDUCTASE-LIKE DOMAIN-CONTAINING PROTEIN 1"/>
    <property type="match status" value="1"/>
</dbReference>
<name>A0A9W8LYH4_9FUNG</name>
<reference evidence="3" key="1">
    <citation type="submission" date="2022-07" db="EMBL/GenBank/DDBJ databases">
        <title>Phylogenomic reconstructions and comparative analyses of Kickxellomycotina fungi.</title>
        <authorList>
            <person name="Reynolds N.K."/>
            <person name="Stajich J.E."/>
            <person name="Barry K."/>
            <person name="Grigoriev I.V."/>
            <person name="Crous P."/>
            <person name="Smith M.E."/>
        </authorList>
    </citation>
    <scope>NUCLEOTIDE SEQUENCE</scope>
    <source>
        <strain evidence="3">NRRL 1566</strain>
    </source>
</reference>
<gene>
    <name evidence="3" type="ORF">IWW36_003921</name>
</gene>
<evidence type="ECO:0000313" key="4">
    <source>
        <dbReference type="Proteomes" id="UP001139887"/>
    </source>
</evidence>
<sequence>MSLIRLAWRPATVAATASFFRHRPRQLHSSHWPESKEPDIDTMMRTLPPKPEPPGRDDCCMSGCEYCVWDLYDEDMREYQQHATAIREALEAKGKPVPQHLRPESLRDSVDPSMRAFLDMEREMASRIKDEEND</sequence>
<dbReference type="InterPro" id="IPR019180">
    <property type="entry name" value="Oxidoreductase-like_N"/>
</dbReference>
<dbReference type="AlphaFoldDB" id="A0A9W8LYH4"/>
<proteinExistence type="predicted"/>